<evidence type="ECO:0000256" key="1">
    <source>
        <dbReference type="SAM" id="Phobius"/>
    </source>
</evidence>
<keyword evidence="1" id="KW-0472">Membrane</keyword>
<name>A0A1L5PIF8_PSEPU</name>
<sequence>MKGRPWASLFYWPRPRLSASSTDKLDTMVRLLFWIALIAAAFWLWRKFKASQQSHPEAKLDAPLKMVRCAHCGVHLPNDRALQQGNEWYCSQAHLQQGPGHQN</sequence>
<keyword evidence="1" id="KW-1133">Transmembrane helix</keyword>
<evidence type="ECO:0008006" key="4">
    <source>
        <dbReference type="Google" id="ProtNLM"/>
    </source>
</evidence>
<dbReference type="InterPro" id="IPR049708">
    <property type="entry name" value="PP0621-like"/>
</dbReference>
<gene>
    <name evidence="2" type="ORF">BL240_00150</name>
</gene>
<reference evidence="2 3" key="1">
    <citation type="submission" date="2016-12" db="EMBL/GenBank/DDBJ databases">
        <title>Draft Genome Sequence of Mercury Resistant Pseudomonas DRA525.</title>
        <authorList>
            <person name="Drace K.M."/>
        </authorList>
    </citation>
    <scope>NUCLEOTIDE SEQUENCE [LARGE SCALE GENOMIC DNA]</scope>
    <source>
        <strain evidence="2 3">DRA525</strain>
    </source>
</reference>
<organism evidence="2 3">
    <name type="scientific">Pseudomonas putida</name>
    <name type="common">Arthrobacter siderocapsulatus</name>
    <dbReference type="NCBI Taxonomy" id="303"/>
    <lineage>
        <taxon>Bacteria</taxon>
        <taxon>Pseudomonadati</taxon>
        <taxon>Pseudomonadota</taxon>
        <taxon>Gammaproteobacteria</taxon>
        <taxon>Pseudomonadales</taxon>
        <taxon>Pseudomonadaceae</taxon>
        <taxon>Pseudomonas</taxon>
    </lineage>
</organism>
<feature type="transmembrane region" description="Helical" evidence="1">
    <location>
        <begin position="27"/>
        <end position="45"/>
    </location>
</feature>
<evidence type="ECO:0000313" key="3">
    <source>
        <dbReference type="Proteomes" id="UP000185146"/>
    </source>
</evidence>
<evidence type="ECO:0000313" key="2">
    <source>
        <dbReference type="EMBL" id="APO79998.1"/>
    </source>
</evidence>
<dbReference type="AlphaFoldDB" id="A0A1L5PIF8"/>
<proteinExistence type="predicted"/>
<keyword evidence="1" id="KW-0812">Transmembrane</keyword>
<dbReference type="NCBIfam" id="NF041023">
    <property type="entry name" value="PP0621_fam"/>
    <property type="match status" value="1"/>
</dbReference>
<accession>A0A1L5PIF8</accession>
<dbReference type="Proteomes" id="UP000185146">
    <property type="component" value="Chromosome"/>
</dbReference>
<protein>
    <recommendedName>
        <fullName evidence="4">MYND finger</fullName>
    </recommendedName>
</protein>
<dbReference type="EMBL" id="CP018743">
    <property type="protein sequence ID" value="APO79998.1"/>
    <property type="molecule type" value="Genomic_DNA"/>
</dbReference>